<accession>A0A6A7BUY5</accession>
<reference evidence="1" key="1">
    <citation type="journal article" date="2020" name="Stud. Mycol.">
        <title>101 Dothideomycetes genomes: a test case for predicting lifestyles and emergence of pathogens.</title>
        <authorList>
            <person name="Haridas S."/>
            <person name="Albert R."/>
            <person name="Binder M."/>
            <person name="Bloem J."/>
            <person name="Labutti K."/>
            <person name="Salamov A."/>
            <person name="Andreopoulos B."/>
            <person name="Baker S."/>
            <person name="Barry K."/>
            <person name="Bills G."/>
            <person name="Bluhm B."/>
            <person name="Cannon C."/>
            <person name="Castanera R."/>
            <person name="Culley D."/>
            <person name="Daum C."/>
            <person name="Ezra D."/>
            <person name="Gonzalez J."/>
            <person name="Henrissat B."/>
            <person name="Kuo A."/>
            <person name="Liang C."/>
            <person name="Lipzen A."/>
            <person name="Lutzoni F."/>
            <person name="Magnuson J."/>
            <person name="Mondo S."/>
            <person name="Nolan M."/>
            <person name="Ohm R."/>
            <person name="Pangilinan J."/>
            <person name="Park H.-J."/>
            <person name="Ramirez L."/>
            <person name="Alfaro M."/>
            <person name="Sun H."/>
            <person name="Tritt A."/>
            <person name="Yoshinaga Y."/>
            <person name="Zwiers L.-H."/>
            <person name="Turgeon B."/>
            <person name="Goodwin S."/>
            <person name="Spatafora J."/>
            <person name="Crous P."/>
            <person name="Grigoriev I."/>
        </authorList>
    </citation>
    <scope>NUCLEOTIDE SEQUENCE</scope>
    <source>
        <strain evidence="1">CBS 480.64</strain>
    </source>
</reference>
<name>A0A6A7BUY5_9PEZI</name>
<sequence length="64" mass="7408">MLKTNRGQHELLDSTSRMDTVARTIPLQRSFSGIHMKSARPKHHYLYSILSECNNSQRENPHST</sequence>
<gene>
    <name evidence="1" type="ORF">K470DRAFT_109904</name>
</gene>
<dbReference type="AlphaFoldDB" id="A0A6A7BUY5"/>
<organism evidence="1 2">
    <name type="scientific">Piedraia hortae CBS 480.64</name>
    <dbReference type="NCBI Taxonomy" id="1314780"/>
    <lineage>
        <taxon>Eukaryota</taxon>
        <taxon>Fungi</taxon>
        <taxon>Dikarya</taxon>
        <taxon>Ascomycota</taxon>
        <taxon>Pezizomycotina</taxon>
        <taxon>Dothideomycetes</taxon>
        <taxon>Dothideomycetidae</taxon>
        <taxon>Capnodiales</taxon>
        <taxon>Piedraiaceae</taxon>
        <taxon>Piedraia</taxon>
    </lineage>
</organism>
<keyword evidence="2" id="KW-1185">Reference proteome</keyword>
<dbReference type="EMBL" id="MU005997">
    <property type="protein sequence ID" value="KAF2859146.1"/>
    <property type="molecule type" value="Genomic_DNA"/>
</dbReference>
<evidence type="ECO:0000313" key="1">
    <source>
        <dbReference type="EMBL" id="KAF2859146.1"/>
    </source>
</evidence>
<dbReference type="Proteomes" id="UP000799421">
    <property type="component" value="Unassembled WGS sequence"/>
</dbReference>
<proteinExistence type="predicted"/>
<protein>
    <submittedName>
        <fullName evidence="1">Uncharacterized protein</fullName>
    </submittedName>
</protein>
<evidence type="ECO:0000313" key="2">
    <source>
        <dbReference type="Proteomes" id="UP000799421"/>
    </source>
</evidence>